<dbReference type="InterPro" id="IPR008972">
    <property type="entry name" value="Cupredoxin"/>
</dbReference>
<accession>A0A3B0RJK1</accession>
<dbReference type="PANTHER" id="PTHR38439:SF3">
    <property type="entry name" value="COPPER-RESISTANT CUPROPROTEIN COPI"/>
    <property type="match status" value="1"/>
</dbReference>
<dbReference type="EMBL" id="UOEE01000162">
    <property type="protein sequence ID" value="VAV93310.1"/>
    <property type="molecule type" value="Genomic_DNA"/>
</dbReference>
<dbReference type="Gene3D" id="2.60.40.420">
    <property type="entry name" value="Cupredoxins - blue copper proteins"/>
    <property type="match status" value="1"/>
</dbReference>
<evidence type="ECO:0000256" key="2">
    <source>
        <dbReference type="ARBA" id="ARBA00023008"/>
    </source>
</evidence>
<feature type="domain" description="Blue (type 1) copper" evidence="4">
    <location>
        <begin position="173"/>
        <end position="282"/>
    </location>
</feature>
<feature type="compositionally biased region" description="Low complexity" evidence="3">
    <location>
        <begin position="105"/>
        <end position="115"/>
    </location>
</feature>
<feature type="region of interest" description="Disordered" evidence="3">
    <location>
        <begin position="42"/>
        <end position="168"/>
    </location>
</feature>
<dbReference type="SUPFAM" id="SSF49503">
    <property type="entry name" value="Cupredoxins"/>
    <property type="match status" value="1"/>
</dbReference>
<feature type="compositionally biased region" description="Basic and acidic residues" evidence="3">
    <location>
        <begin position="42"/>
        <end position="63"/>
    </location>
</feature>
<feature type="compositionally biased region" description="Low complexity" evidence="3">
    <location>
        <begin position="89"/>
        <end position="98"/>
    </location>
</feature>
<dbReference type="Pfam" id="PF00127">
    <property type="entry name" value="Copper-bind"/>
    <property type="match status" value="1"/>
</dbReference>
<evidence type="ECO:0000256" key="1">
    <source>
        <dbReference type="ARBA" id="ARBA00022723"/>
    </source>
</evidence>
<gene>
    <name evidence="5" type="ORF">MNBD_ALPHA06-1572</name>
</gene>
<dbReference type="GO" id="GO:0005507">
    <property type="term" value="F:copper ion binding"/>
    <property type="evidence" value="ECO:0007669"/>
    <property type="project" value="InterPro"/>
</dbReference>
<evidence type="ECO:0000256" key="3">
    <source>
        <dbReference type="SAM" id="MobiDB-lite"/>
    </source>
</evidence>
<proteinExistence type="predicted"/>
<dbReference type="GO" id="GO:0009055">
    <property type="term" value="F:electron transfer activity"/>
    <property type="evidence" value="ECO:0007669"/>
    <property type="project" value="InterPro"/>
</dbReference>
<dbReference type="InterPro" id="IPR000923">
    <property type="entry name" value="BlueCu_1"/>
</dbReference>
<reference evidence="5" key="1">
    <citation type="submission" date="2018-06" db="EMBL/GenBank/DDBJ databases">
        <authorList>
            <person name="Zhirakovskaya E."/>
        </authorList>
    </citation>
    <scope>NUCLEOTIDE SEQUENCE</scope>
</reference>
<protein>
    <submittedName>
        <fullName evidence="5">Copper tolerance protein</fullName>
    </submittedName>
</protein>
<sequence length="294" mass="30297">MTNTCNKFTPKWTGVSLKTLAVGAVFSLSMIAVVPALAHPPAEETKAEAPKVEAPKVKHEHGGKVKPTSLKGGPAHSETKMKDQHSTNASGDAAAPKAAGHHGAKAGTDAAAPKAAGHHGAKAGTDAAAPKAAGHHGAKASAGDGGAGHHGPAPAFTFGHPSPDATPDRTVQIDALDSMSYNPASISVKPGSVIKFVVTNKGEIPHAWSIDTLKSQVEHEEGMAGMAMEDMMGHMKDSPNGFVMDVGETRSLIWTFTKGADIEYACHLPGHYEAGMRGKLDIAGDKKAVEHKAD</sequence>
<evidence type="ECO:0000313" key="5">
    <source>
        <dbReference type="EMBL" id="VAV93310.1"/>
    </source>
</evidence>
<name>A0A3B0RJK1_9ZZZZ</name>
<dbReference type="AlphaFoldDB" id="A0A3B0RJK1"/>
<organism evidence="5">
    <name type="scientific">hydrothermal vent metagenome</name>
    <dbReference type="NCBI Taxonomy" id="652676"/>
    <lineage>
        <taxon>unclassified sequences</taxon>
        <taxon>metagenomes</taxon>
        <taxon>ecological metagenomes</taxon>
    </lineage>
</organism>
<dbReference type="PANTHER" id="PTHR38439">
    <property type="entry name" value="AURACYANIN-B"/>
    <property type="match status" value="1"/>
</dbReference>
<dbReference type="InterPro" id="IPR050845">
    <property type="entry name" value="Cu-binding_ET"/>
</dbReference>
<evidence type="ECO:0000259" key="4">
    <source>
        <dbReference type="Pfam" id="PF00127"/>
    </source>
</evidence>
<feature type="compositionally biased region" description="Low complexity" evidence="3">
    <location>
        <begin position="122"/>
        <end position="132"/>
    </location>
</feature>
<keyword evidence="2" id="KW-0186">Copper</keyword>
<keyword evidence="1" id="KW-0479">Metal-binding</keyword>